<dbReference type="EMBL" id="FXWV01000003">
    <property type="protein sequence ID" value="SMR73274.1"/>
    <property type="molecule type" value="Genomic_DNA"/>
</dbReference>
<feature type="domain" description="Flagellar hook-length control protein-like C-terminal" evidence="2">
    <location>
        <begin position="235"/>
        <end position="309"/>
    </location>
</feature>
<dbReference type="Pfam" id="PF02120">
    <property type="entry name" value="Flg_hook"/>
    <property type="match status" value="1"/>
</dbReference>
<gene>
    <name evidence="3" type="ORF">SAMN04487964_103217</name>
</gene>
<evidence type="ECO:0000313" key="3">
    <source>
        <dbReference type="EMBL" id="SMR73274.1"/>
    </source>
</evidence>
<reference evidence="3 4" key="1">
    <citation type="submission" date="2017-05" db="EMBL/GenBank/DDBJ databases">
        <authorList>
            <person name="Varghese N."/>
            <person name="Submissions S."/>
        </authorList>
    </citation>
    <scope>NUCLEOTIDE SEQUENCE [LARGE SCALE GENOMIC DNA]</scope>
    <source>
        <strain evidence="3 4">CGMCC 1.7287</strain>
    </source>
</reference>
<evidence type="ECO:0000259" key="2">
    <source>
        <dbReference type="Pfam" id="PF02120"/>
    </source>
</evidence>
<comment type="caution">
    <text evidence="3">The sequence shown here is derived from an EMBL/GenBank/DDBJ whole genome shotgun (WGS) entry which is preliminary data.</text>
</comment>
<accession>A0ABY1RY95</accession>
<evidence type="ECO:0000256" key="1">
    <source>
        <dbReference type="SAM" id="MobiDB-lite"/>
    </source>
</evidence>
<protein>
    <submittedName>
        <fullName evidence="3">Hook-length control protein FliK</fullName>
    </submittedName>
</protein>
<proteinExistence type="predicted"/>
<name>A0ABY1RY95_9GAMM</name>
<sequence>MHLVQLRIESQQVQLISPRPLQAGQQVTLTRVNEQQVQMQAAPPPESPGKSPAAQSALQQALRQALPQQIPLGDALNQLVQLSQTPAVRGQGAIGQLVQSMLSLFSVTPGSPDADQAIQRNLQQGGLLTESQLARSGNSDKPPLNLKQQLGQLLKAAEQLPPEPRQQMQRLVEALQARSTSQQVSSLQAWKELPDGGQERVFRLDIPIRLEERHDNAELTITEQRRPDPDGEYQSFWNVALSFDLHQQGSVDVRLSLHEGWRLQLQFWAEALPTLRRIEQQLDPFTQTLHDKGFIVDHIQARQGKPQQPKLNDIQRRLVDVHT</sequence>
<evidence type="ECO:0000313" key="4">
    <source>
        <dbReference type="Proteomes" id="UP001159257"/>
    </source>
</evidence>
<keyword evidence="4" id="KW-1185">Reference proteome</keyword>
<dbReference type="InterPro" id="IPR021136">
    <property type="entry name" value="Flagellar_hook_control-like_C"/>
</dbReference>
<organism evidence="3 4">
    <name type="scientific">Marinobacterium sediminicola</name>
    <dbReference type="NCBI Taxonomy" id="518898"/>
    <lineage>
        <taxon>Bacteria</taxon>
        <taxon>Pseudomonadati</taxon>
        <taxon>Pseudomonadota</taxon>
        <taxon>Gammaproteobacteria</taxon>
        <taxon>Oceanospirillales</taxon>
        <taxon>Oceanospirillaceae</taxon>
        <taxon>Marinobacterium</taxon>
    </lineage>
</organism>
<feature type="region of interest" description="Disordered" evidence="1">
    <location>
        <begin position="35"/>
        <end position="55"/>
    </location>
</feature>
<dbReference type="Proteomes" id="UP001159257">
    <property type="component" value="Unassembled WGS sequence"/>
</dbReference>